<dbReference type="EMBL" id="MN740868">
    <property type="protein sequence ID" value="QHU15864.1"/>
    <property type="molecule type" value="Genomic_DNA"/>
</dbReference>
<feature type="transmembrane region" description="Helical" evidence="1">
    <location>
        <begin position="40"/>
        <end position="58"/>
    </location>
</feature>
<keyword evidence="1" id="KW-0472">Membrane</keyword>
<protein>
    <submittedName>
        <fullName evidence="2">Uncharacterized protein</fullName>
    </submittedName>
</protein>
<organism evidence="2">
    <name type="scientific">viral metagenome</name>
    <dbReference type="NCBI Taxonomy" id="1070528"/>
    <lineage>
        <taxon>unclassified sequences</taxon>
        <taxon>metagenomes</taxon>
        <taxon>organismal metagenomes</taxon>
    </lineage>
</organism>
<dbReference type="AlphaFoldDB" id="A0A6C0KHV8"/>
<accession>A0A6C0KHV8</accession>
<reference evidence="2" key="1">
    <citation type="journal article" date="2020" name="Nature">
        <title>Giant virus diversity and host interactions through global metagenomics.</title>
        <authorList>
            <person name="Schulz F."/>
            <person name="Roux S."/>
            <person name="Paez-Espino D."/>
            <person name="Jungbluth S."/>
            <person name="Walsh D.A."/>
            <person name="Denef V.J."/>
            <person name="McMahon K.D."/>
            <person name="Konstantinidis K.T."/>
            <person name="Eloe-Fadrosh E.A."/>
            <person name="Kyrpides N.C."/>
            <person name="Woyke T."/>
        </authorList>
    </citation>
    <scope>NUCLEOTIDE SEQUENCE</scope>
    <source>
        <strain evidence="2">GVMAG-S-3300010158-109</strain>
    </source>
</reference>
<proteinExistence type="predicted"/>
<keyword evidence="1" id="KW-0812">Transmembrane</keyword>
<sequence>MSCPEKDCFMCKMEASLTNEDTIEAYRPRPQYRDSIKTKLWFINSAIVIVFILFMFVVSRK</sequence>
<name>A0A6C0KHV8_9ZZZZ</name>
<evidence type="ECO:0000256" key="1">
    <source>
        <dbReference type="SAM" id="Phobius"/>
    </source>
</evidence>
<keyword evidence="1" id="KW-1133">Transmembrane helix</keyword>
<evidence type="ECO:0000313" key="2">
    <source>
        <dbReference type="EMBL" id="QHU15864.1"/>
    </source>
</evidence>